<dbReference type="Pfam" id="PF01095">
    <property type="entry name" value="Pectinesterase"/>
    <property type="match status" value="1"/>
</dbReference>
<dbReference type="InterPro" id="IPR012334">
    <property type="entry name" value="Pectin_lyas_fold"/>
</dbReference>
<dbReference type="SUPFAM" id="SSF51126">
    <property type="entry name" value="Pectin lyase-like"/>
    <property type="match status" value="1"/>
</dbReference>
<dbReference type="EMBL" id="KV010016">
    <property type="protein sequence ID" value="KZV28733.1"/>
    <property type="molecule type" value="Genomic_DNA"/>
</dbReference>
<keyword evidence="5" id="KW-0964">Secreted</keyword>
<keyword evidence="6" id="KW-0378">Hydrolase</keyword>
<dbReference type="InterPro" id="IPR000070">
    <property type="entry name" value="Pectinesterase_cat"/>
</dbReference>
<dbReference type="Gene3D" id="2.160.20.10">
    <property type="entry name" value="Single-stranded right-handed beta-helix, Pectin lyase-like"/>
    <property type="match status" value="1"/>
</dbReference>
<evidence type="ECO:0000256" key="9">
    <source>
        <dbReference type="ARBA" id="ARBA00047928"/>
    </source>
</evidence>
<accession>A0A2Z7B4D6</accession>
<dbReference type="InterPro" id="IPR011050">
    <property type="entry name" value="Pectin_lyase_fold/virulence"/>
</dbReference>
<reference evidence="11 12" key="1">
    <citation type="journal article" date="2015" name="Proc. Natl. Acad. Sci. U.S.A.">
        <title>The resurrection genome of Boea hygrometrica: A blueprint for survival of dehydration.</title>
        <authorList>
            <person name="Xiao L."/>
            <person name="Yang G."/>
            <person name="Zhang L."/>
            <person name="Yang X."/>
            <person name="Zhao S."/>
            <person name="Ji Z."/>
            <person name="Zhou Q."/>
            <person name="Hu M."/>
            <person name="Wang Y."/>
            <person name="Chen M."/>
            <person name="Xu Y."/>
            <person name="Jin H."/>
            <person name="Xiao X."/>
            <person name="Hu G."/>
            <person name="Bao F."/>
            <person name="Hu Y."/>
            <person name="Wan P."/>
            <person name="Li L."/>
            <person name="Deng X."/>
            <person name="Kuang T."/>
            <person name="Xiang C."/>
            <person name="Zhu J.K."/>
            <person name="Oliver M.J."/>
            <person name="He Y."/>
        </authorList>
    </citation>
    <scope>NUCLEOTIDE SEQUENCE [LARGE SCALE GENOMIC DNA]</scope>
    <source>
        <strain evidence="12">cv. XS01</strain>
    </source>
</reference>
<dbReference type="OrthoDB" id="924071at2759"/>
<name>A0A2Z7B4D6_9LAMI</name>
<evidence type="ECO:0000256" key="8">
    <source>
        <dbReference type="ARBA" id="ARBA00023316"/>
    </source>
</evidence>
<feature type="domain" description="Pectinesterase catalytic" evidence="10">
    <location>
        <begin position="33"/>
        <end position="321"/>
    </location>
</feature>
<evidence type="ECO:0000313" key="11">
    <source>
        <dbReference type="EMBL" id="KZV28733.1"/>
    </source>
</evidence>
<dbReference type="Proteomes" id="UP000250235">
    <property type="component" value="Unassembled WGS sequence"/>
</dbReference>
<dbReference type="FunFam" id="2.160.20.10:FF:000029">
    <property type="entry name" value="Pectinesterase 4"/>
    <property type="match status" value="1"/>
</dbReference>
<dbReference type="UniPathway" id="UPA00545">
    <property type="reaction ID" value="UER00823"/>
</dbReference>
<sequence>MLALMMVVGAMRGISIYFATHHRHHAAADISYNMTVSKTDPGAYRTIGEALAAAPINQAQMFYVHISAGVCVENVLIPENLTNMVLIGDGADVTKVTMNRHAPEFQAFQSGTLTIFGAGFIAKFITFENSAGPGSQAVAVVIQAERCAFYKCTFLGFQDTLYAKAGSHLYRECDIYGTIDVIFGEAIALFQTCNIFARASKMIYFTAQGRRNLSPSAFVFQNSSSTVVPGLEPHISEYVAYLGRPWFAYSTVVVMESFLDSFISPPGWEIWPGNPTDKLTYVEYKNRGPGADTSHRVNWTGYRALEDAAAMKQFTVQEILDRESWIPHTGIPYTAGFIYV</sequence>
<evidence type="ECO:0000256" key="7">
    <source>
        <dbReference type="ARBA" id="ARBA00023085"/>
    </source>
</evidence>
<proteinExistence type="predicted"/>
<keyword evidence="7" id="KW-0063">Aspartyl esterase</keyword>
<keyword evidence="12" id="KW-1185">Reference proteome</keyword>
<evidence type="ECO:0000256" key="1">
    <source>
        <dbReference type="ARBA" id="ARBA00004191"/>
    </source>
</evidence>
<dbReference type="AlphaFoldDB" id="A0A2Z7B4D6"/>
<evidence type="ECO:0000313" key="12">
    <source>
        <dbReference type="Proteomes" id="UP000250235"/>
    </source>
</evidence>
<evidence type="ECO:0000256" key="5">
    <source>
        <dbReference type="ARBA" id="ARBA00022525"/>
    </source>
</evidence>
<gene>
    <name evidence="11" type="ORF">F511_31047</name>
</gene>
<evidence type="ECO:0000256" key="4">
    <source>
        <dbReference type="ARBA" id="ARBA00022512"/>
    </source>
</evidence>
<organism evidence="11 12">
    <name type="scientific">Dorcoceras hygrometricum</name>
    <dbReference type="NCBI Taxonomy" id="472368"/>
    <lineage>
        <taxon>Eukaryota</taxon>
        <taxon>Viridiplantae</taxon>
        <taxon>Streptophyta</taxon>
        <taxon>Embryophyta</taxon>
        <taxon>Tracheophyta</taxon>
        <taxon>Spermatophyta</taxon>
        <taxon>Magnoliopsida</taxon>
        <taxon>eudicotyledons</taxon>
        <taxon>Gunneridae</taxon>
        <taxon>Pentapetalae</taxon>
        <taxon>asterids</taxon>
        <taxon>lamiids</taxon>
        <taxon>Lamiales</taxon>
        <taxon>Gesneriaceae</taxon>
        <taxon>Didymocarpoideae</taxon>
        <taxon>Trichosporeae</taxon>
        <taxon>Loxocarpinae</taxon>
        <taxon>Dorcoceras</taxon>
    </lineage>
</organism>
<dbReference type="PANTHER" id="PTHR31707">
    <property type="entry name" value="PECTINESTERASE"/>
    <property type="match status" value="1"/>
</dbReference>
<dbReference type="EC" id="3.1.1.11" evidence="3"/>
<evidence type="ECO:0000259" key="10">
    <source>
        <dbReference type="Pfam" id="PF01095"/>
    </source>
</evidence>
<dbReference type="GO" id="GO:0030599">
    <property type="term" value="F:pectinesterase activity"/>
    <property type="evidence" value="ECO:0007669"/>
    <property type="project" value="UniProtKB-EC"/>
</dbReference>
<comment type="subcellular location">
    <subcellularLocation>
        <location evidence="1">Secreted</location>
        <location evidence="1">Cell wall</location>
    </subcellularLocation>
</comment>
<evidence type="ECO:0000256" key="2">
    <source>
        <dbReference type="ARBA" id="ARBA00005184"/>
    </source>
</evidence>
<comment type="catalytic activity">
    <reaction evidence="9">
        <text>[(1-&gt;4)-alpha-D-galacturonosyl methyl ester](n) + n H2O = [(1-&gt;4)-alpha-D-galacturonosyl](n) + n methanol + n H(+)</text>
        <dbReference type="Rhea" id="RHEA:22380"/>
        <dbReference type="Rhea" id="RHEA-COMP:14570"/>
        <dbReference type="Rhea" id="RHEA-COMP:14573"/>
        <dbReference type="ChEBI" id="CHEBI:15377"/>
        <dbReference type="ChEBI" id="CHEBI:15378"/>
        <dbReference type="ChEBI" id="CHEBI:17790"/>
        <dbReference type="ChEBI" id="CHEBI:140522"/>
        <dbReference type="ChEBI" id="CHEBI:140523"/>
        <dbReference type="EC" id="3.1.1.11"/>
    </reaction>
</comment>
<dbReference type="GO" id="GO:0042545">
    <property type="term" value="P:cell wall modification"/>
    <property type="evidence" value="ECO:0007669"/>
    <property type="project" value="InterPro"/>
</dbReference>
<evidence type="ECO:0000256" key="3">
    <source>
        <dbReference type="ARBA" id="ARBA00013229"/>
    </source>
</evidence>
<keyword evidence="4" id="KW-0134">Cell wall</keyword>
<evidence type="ECO:0000256" key="6">
    <source>
        <dbReference type="ARBA" id="ARBA00022801"/>
    </source>
</evidence>
<dbReference type="GO" id="GO:0045490">
    <property type="term" value="P:pectin catabolic process"/>
    <property type="evidence" value="ECO:0007669"/>
    <property type="project" value="UniProtKB-UniPathway"/>
</dbReference>
<protein>
    <recommendedName>
        <fullName evidence="3">pectinesterase</fullName>
        <ecNumber evidence="3">3.1.1.11</ecNumber>
    </recommendedName>
</protein>
<comment type="pathway">
    <text evidence="2">Glycan metabolism; pectin degradation; 2-dehydro-3-deoxy-D-gluconate from pectin: step 1/5.</text>
</comment>
<keyword evidence="8" id="KW-0961">Cell wall biogenesis/degradation</keyword>